<dbReference type="Proteomes" id="UP001176429">
    <property type="component" value="Unassembled WGS sequence"/>
</dbReference>
<reference evidence="2" key="1">
    <citation type="submission" date="2023-07" db="EMBL/GenBank/DDBJ databases">
        <authorList>
            <person name="Kim M.K."/>
        </authorList>
    </citation>
    <scope>NUCLEOTIDE SEQUENCE</scope>
    <source>
        <strain evidence="2">ASUV-10-1</strain>
    </source>
</reference>
<organism evidence="2 3">
    <name type="scientific">Hymenobacter aranciens</name>
    <dbReference type="NCBI Taxonomy" id="3063996"/>
    <lineage>
        <taxon>Bacteria</taxon>
        <taxon>Pseudomonadati</taxon>
        <taxon>Bacteroidota</taxon>
        <taxon>Cytophagia</taxon>
        <taxon>Cytophagales</taxon>
        <taxon>Hymenobacteraceae</taxon>
        <taxon>Hymenobacter</taxon>
    </lineage>
</organism>
<evidence type="ECO:0000313" key="2">
    <source>
        <dbReference type="EMBL" id="MDO7875775.1"/>
    </source>
</evidence>
<dbReference type="Pfam" id="PF18962">
    <property type="entry name" value="Por_Secre_tail"/>
    <property type="match status" value="1"/>
</dbReference>
<comment type="caution">
    <text evidence="2">The sequence shown here is derived from an EMBL/GenBank/DDBJ whole genome shotgun (WGS) entry which is preliminary data.</text>
</comment>
<dbReference type="InterPro" id="IPR026444">
    <property type="entry name" value="Secre_tail"/>
</dbReference>
<keyword evidence="3" id="KW-1185">Reference proteome</keyword>
<dbReference type="EMBL" id="JAUQSY010000008">
    <property type="protein sequence ID" value="MDO7875775.1"/>
    <property type="molecule type" value="Genomic_DNA"/>
</dbReference>
<evidence type="ECO:0000259" key="1">
    <source>
        <dbReference type="Pfam" id="PF18962"/>
    </source>
</evidence>
<proteinExistence type="predicted"/>
<feature type="domain" description="Secretion system C-terminal sorting" evidence="1">
    <location>
        <begin position="521"/>
        <end position="598"/>
    </location>
</feature>
<gene>
    <name evidence="2" type="ORF">Q5H93_13610</name>
</gene>
<dbReference type="NCBIfam" id="TIGR04183">
    <property type="entry name" value="Por_Secre_tail"/>
    <property type="match status" value="1"/>
</dbReference>
<sequence>MNGVLNGSVYRDNGTGIPDELRTTYRLQAGAILEIAGTRGGLPFQYFTTFGIDQGVSYVFNGTAPQSTNPVLPGSPLQSLPSIITNLTINNPTTVTLAAPISVTGALRLQNGVFTLGGQRLTVISNAQRTGAILNTGGSLSGNTVTVQRYISPSLNAGVGYRHFSSPVQSAPINDLRTSSFTPVENVAYNSNPSVTPFPNVFAYSQSRVSSGNTVADFDRGWLSPASTTEPMQPGQGYTVNISGGQVVDFNGAPNAGTVVGQASYARGTGPQAGWHLLGNPYPSAISWTALPKTGFENAVYVFRSSGQYTGVYASYVNGVSNNGGSDTLALGQGFFARVSTPGGSGTLSFVDAARVVPATQPVFARPEDDERPLLTLGLRTGNATATSLQTSIYFENGATSGFDAAFDASALPSSIGLGLGTEVGNELLAINGQANLNGNDVLLPLRITAAATGAYSLTVDALRNLPTAYLRDAQTGSYTELTATTTVPVQAAAGRYAVLFTTQNRVLATAPQELVQLATLYPNPAHGTATLVLPAALRGAQATQVQVLDNLGRPVLSRSLTAAGAGTLELPLGQLVPGVYTVQARTAVGLVAKKLVVQ</sequence>
<name>A0ABT9BBY0_9BACT</name>
<accession>A0ABT9BBY0</accession>
<evidence type="ECO:0000313" key="3">
    <source>
        <dbReference type="Proteomes" id="UP001176429"/>
    </source>
</evidence>
<protein>
    <submittedName>
        <fullName evidence="2">T9SS type A sorting domain-containing protein</fullName>
    </submittedName>
</protein>